<keyword evidence="4" id="KW-1185">Reference proteome</keyword>
<dbReference type="GO" id="GO:0005829">
    <property type="term" value="C:cytosol"/>
    <property type="evidence" value="ECO:0007669"/>
    <property type="project" value="TreeGrafter"/>
</dbReference>
<dbReference type="GO" id="GO:0015074">
    <property type="term" value="P:DNA integration"/>
    <property type="evidence" value="ECO:0007669"/>
    <property type="project" value="InterPro"/>
</dbReference>
<dbReference type="InterPro" id="IPR051917">
    <property type="entry name" value="Transposase-Integrase"/>
</dbReference>
<comment type="caution">
    <text evidence="3">The sequence shown here is derived from an EMBL/GenBank/DDBJ whole genome shotgun (WGS) entry which is preliminary data.</text>
</comment>
<dbReference type="NCBIfam" id="NF033563">
    <property type="entry name" value="transpos_IS30"/>
    <property type="match status" value="1"/>
</dbReference>
<reference evidence="3 4" key="1">
    <citation type="submission" date="2019-03" db="EMBL/GenBank/DDBJ databases">
        <title>Subsurface microbial communities from deep shales in Ohio and West Virginia, USA.</title>
        <authorList>
            <person name="Wrighton K."/>
        </authorList>
    </citation>
    <scope>NUCLEOTIDE SEQUENCE [LARGE SCALE GENOMIC DNA]</scope>
    <source>
        <strain evidence="3 4">MSL 6dP</strain>
    </source>
</reference>
<dbReference type="PANTHER" id="PTHR10948">
    <property type="entry name" value="TRANSPOSASE"/>
    <property type="match status" value="1"/>
</dbReference>
<dbReference type="InterPro" id="IPR036397">
    <property type="entry name" value="RNaseH_sf"/>
</dbReference>
<name>A0A4V3GXT6_9FIRM</name>
<dbReference type="Proteomes" id="UP000295832">
    <property type="component" value="Unassembled WGS sequence"/>
</dbReference>
<dbReference type="Pfam" id="PF13936">
    <property type="entry name" value="HTH_38"/>
    <property type="match status" value="1"/>
</dbReference>
<dbReference type="EMBL" id="SOEG01000020">
    <property type="protein sequence ID" value="TDX49162.1"/>
    <property type="molecule type" value="Genomic_DNA"/>
</dbReference>
<dbReference type="InterPro" id="IPR053392">
    <property type="entry name" value="Transposase_IS30-like"/>
</dbReference>
<keyword evidence="1" id="KW-0233">DNA recombination</keyword>
<dbReference type="PANTHER" id="PTHR10948:SF23">
    <property type="entry name" value="TRANSPOSASE INSI FOR INSERTION SEQUENCE ELEMENT IS30A-RELATED"/>
    <property type="match status" value="1"/>
</dbReference>
<dbReference type="RefSeq" id="WP_134117539.1">
    <property type="nucleotide sequence ID" value="NZ_SOEG01000020.1"/>
</dbReference>
<dbReference type="GO" id="GO:0003676">
    <property type="term" value="F:nucleic acid binding"/>
    <property type="evidence" value="ECO:0007669"/>
    <property type="project" value="InterPro"/>
</dbReference>
<dbReference type="PROSITE" id="PS50994">
    <property type="entry name" value="INTEGRASE"/>
    <property type="match status" value="1"/>
</dbReference>
<dbReference type="Pfam" id="PF00665">
    <property type="entry name" value="rve"/>
    <property type="match status" value="1"/>
</dbReference>
<dbReference type="GO" id="GO:0006310">
    <property type="term" value="P:DNA recombination"/>
    <property type="evidence" value="ECO:0007669"/>
    <property type="project" value="UniProtKB-KW"/>
</dbReference>
<dbReference type="SUPFAM" id="SSF53098">
    <property type="entry name" value="Ribonuclease H-like"/>
    <property type="match status" value="1"/>
</dbReference>
<organism evidence="3 4">
    <name type="scientific">Orenia marismortui</name>
    <dbReference type="NCBI Taxonomy" id="46469"/>
    <lineage>
        <taxon>Bacteria</taxon>
        <taxon>Bacillati</taxon>
        <taxon>Bacillota</taxon>
        <taxon>Clostridia</taxon>
        <taxon>Halanaerobiales</taxon>
        <taxon>Halobacteroidaceae</taxon>
        <taxon>Orenia</taxon>
    </lineage>
</organism>
<proteinExistence type="predicted"/>
<protein>
    <submittedName>
        <fullName evidence="3">IS30 family transposase</fullName>
    </submittedName>
</protein>
<feature type="domain" description="Integrase catalytic" evidence="2">
    <location>
        <begin position="176"/>
        <end position="343"/>
    </location>
</feature>
<evidence type="ECO:0000259" key="2">
    <source>
        <dbReference type="PROSITE" id="PS50994"/>
    </source>
</evidence>
<dbReference type="Gene3D" id="1.10.10.60">
    <property type="entry name" value="Homeodomain-like"/>
    <property type="match status" value="1"/>
</dbReference>
<dbReference type="Gene3D" id="3.30.420.10">
    <property type="entry name" value="Ribonuclease H-like superfamily/Ribonuclease H"/>
    <property type="match status" value="1"/>
</dbReference>
<gene>
    <name evidence="3" type="ORF">C7959_12056</name>
</gene>
<dbReference type="InterPro" id="IPR001584">
    <property type="entry name" value="Integrase_cat-core"/>
</dbReference>
<dbReference type="GO" id="GO:0032196">
    <property type="term" value="P:transposition"/>
    <property type="evidence" value="ECO:0007669"/>
    <property type="project" value="TreeGrafter"/>
</dbReference>
<dbReference type="GO" id="GO:0004803">
    <property type="term" value="F:transposase activity"/>
    <property type="evidence" value="ECO:0007669"/>
    <property type="project" value="TreeGrafter"/>
</dbReference>
<sequence length="349" mass="40492">MDYLNDTPKSRKNKHLNAYERGQIQLLNSEGMSAYAIAKRLGRASNTIRNELKRGTVSQIKNNKEVMVYYPDVGERIYKTNRRNCGPKYKFLECEEFIDYVIEKFYENDHSLDSICGAALKHNKFLKSEMVCTKTLYNYVEAGLISINNVDLPLKLKRSSKSKRIKCNKKKLGTSIEERPENINNRKEFGHWEIDTVIGKKNKNDEVLLTMTERMTRKEIIRKISGKTVDSVQDTILKLINECGNLFSTVFKSFTCDNGSEFSELGTIEELVDTKVYFTHPYSSWERGTNERHNGLIRRFIPKGKSISQFSIESIARVENWCNTLPRKILGYLTPDEAFEDQLIEILYE</sequence>
<dbReference type="AlphaFoldDB" id="A0A4V3GXT6"/>
<dbReference type="InterPro" id="IPR012337">
    <property type="entry name" value="RNaseH-like_sf"/>
</dbReference>
<evidence type="ECO:0000313" key="3">
    <source>
        <dbReference type="EMBL" id="TDX49162.1"/>
    </source>
</evidence>
<evidence type="ECO:0000313" key="4">
    <source>
        <dbReference type="Proteomes" id="UP000295832"/>
    </source>
</evidence>
<dbReference type="InterPro" id="IPR025246">
    <property type="entry name" value="IS30-like_HTH"/>
</dbReference>
<evidence type="ECO:0000256" key="1">
    <source>
        <dbReference type="ARBA" id="ARBA00023172"/>
    </source>
</evidence>
<accession>A0A4V3GXT6</accession>